<feature type="region of interest" description="Disordered" evidence="1">
    <location>
        <begin position="164"/>
        <end position="192"/>
    </location>
</feature>
<gene>
    <name evidence="3" type="ORF">MFIFM68171_11292</name>
</gene>
<evidence type="ECO:0000313" key="4">
    <source>
        <dbReference type="Proteomes" id="UP001628179"/>
    </source>
</evidence>
<feature type="signal peptide" evidence="2">
    <location>
        <begin position="1"/>
        <end position="16"/>
    </location>
</feature>
<keyword evidence="2" id="KW-0732">Signal</keyword>
<keyword evidence="4" id="KW-1185">Reference proteome</keyword>
<evidence type="ECO:0000313" key="3">
    <source>
        <dbReference type="EMBL" id="GAB1321082.1"/>
    </source>
</evidence>
<dbReference type="RefSeq" id="XP_070922812.1">
    <property type="nucleotide sequence ID" value="XM_071066711.1"/>
</dbReference>
<accession>A0ABQ0GTK8</accession>
<comment type="caution">
    <text evidence="3">The sequence shown here is derived from an EMBL/GenBank/DDBJ whole genome shotgun (WGS) entry which is preliminary data.</text>
</comment>
<organism evidence="3 4">
    <name type="scientific">Madurella fahalii</name>
    <dbReference type="NCBI Taxonomy" id="1157608"/>
    <lineage>
        <taxon>Eukaryota</taxon>
        <taxon>Fungi</taxon>
        <taxon>Dikarya</taxon>
        <taxon>Ascomycota</taxon>
        <taxon>Pezizomycotina</taxon>
        <taxon>Sordariomycetes</taxon>
        <taxon>Sordariomycetidae</taxon>
        <taxon>Sordariales</taxon>
        <taxon>Sordariales incertae sedis</taxon>
        <taxon>Madurella</taxon>
    </lineage>
</organism>
<dbReference type="Proteomes" id="UP001628179">
    <property type="component" value="Unassembled WGS sequence"/>
</dbReference>
<dbReference type="EMBL" id="BAAFSV010000006">
    <property type="protein sequence ID" value="GAB1321082.1"/>
    <property type="molecule type" value="Genomic_DNA"/>
</dbReference>
<sequence>MRSLAVLLTLTSPVLAGINWDVFEYGVVPTFKWSRPFPDDGTDPGGFDVNCRAEGTFHGKLYKLKDLSENPPTGLSPWQDAIEIFLRKREYMGSWDGVDHKGQDREVVMMEWVDVPGPVKHWIEEQQADNRETNDNKWMFAVFEKPKKEGDKVYTTVKPKVTASPAAAAAEPGQQQEGQQEQVQTRMQEKPVQVEDVPDIPDKDKIVVFPAGAIYEILPLWVSKGSKCERDLGNLAKYMPQAVDHSVLAWVIDHTKPNRDLGKRDITFKIQAMSVTETEQGKQTRLMWERLHRAVKRNERRQQREERLKAKKEMEEGRLRDEL</sequence>
<feature type="compositionally biased region" description="Low complexity" evidence="1">
    <location>
        <begin position="165"/>
        <end position="182"/>
    </location>
</feature>
<protein>
    <submittedName>
        <fullName evidence="3">Uncharacterized protein</fullName>
    </submittedName>
</protein>
<reference evidence="3 4" key="1">
    <citation type="submission" date="2024-09" db="EMBL/GenBank/DDBJ databases">
        <title>Itraconazole resistance in Madurella fahalii resulting from another homologue of gene encoding cytochrome P450 14-alpha sterol demethylase (CYP51).</title>
        <authorList>
            <person name="Yoshioka I."/>
            <person name="Fahal A.H."/>
            <person name="Kaneko S."/>
            <person name="Yaguchi T."/>
        </authorList>
    </citation>
    <scope>NUCLEOTIDE SEQUENCE [LARGE SCALE GENOMIC DNA]</scope>
    <source>
        <strain evidence="3 4">IFM 68171</strain>
    </source>
</reference>
<feature type="chain" id="PRO_5045117914" evidence="2">
    <location>
        <begin position="17"/>
        <end position="323"/>
    </location>
</feature>
<feature type="region of interest" description="Disordered" evidence="1">
    <location>
        <begin position="298"/>
        <end position="323"/>
    </location>
</feature>
<name>A0ABQ0GTK8_9PEZI</name>
<evidence type="ECO:0000256" key="1">
    <source>
        <dbReference type="SAM" id="MobiDB-lite"/>
    </source>
</evidence>
<dbReference type="GeneID" id="98182034"/>
<proteinExistence type="predicted"/>
<evidence type="ECO:0000256" key="2">
    <source>
        <dbReference type="SAM" id="SignalP"/>
    </source>
</evidence>